<gene>
    <name evidence="1" type="ORF">L195_g048786</name>
</gene>
<sequence>MDRRHLMGAQLEFDVTSGFFNSKKFECYKVEIVSDLGKEVKKEFEGVWDGVEEKREIVKLVFYGRKNRTVYYGV</sequence>
<reference evidence="1 2" key="2">
    <citation type="journal article" date="2017" name="Front. Plant Sci.">
        <title>Gene Classification and Mining of Molecular Markers Useful in Red Clover (Trifolium pratense) Breeding.</title>
        <authorList>
            <person name="Istvanek J."/>
            <person name="Dluhosova J."/>
            <person name="Dluhos P."/>
            <person name="Patkova L."/>
            <person name="Nedelnik J."/>
            <person name="Repkova J."/>
        </authorList>
    </citation>
    <scope>NUCLEOTIDE SEQUENCE [LARGE SCALE GENOMIC DNA]</scope>
    <source>
        <strain evidence="2">cv. Tatra</strain>
        <tissue evidence="1">Young leaves</tissue>
    </source>
</reference>
<proteinExistence type="predicted"/>
<dbReference type="Proteomes" id="UP000236291">
    <property type="component" value="Unassembled WGS sequence"/>
</dbReference>
<comment type="caution">
    <text evidence="1">The sequence shown here is derived from an EMBL/GenBank/DDBJ whole genome shotgun (WGS) entry which is preliminary data.</text>
</comment>
<protein>
    <submittedName>
        <fullName evidence="1">Uncharacterized protein</fullName>
    </submittedName>
</protein>
<name>A0A2K3JMA2_TRIPR</name>
<accession>A0A2K3JMA2</accession>
<dbReference type="EMBL" id="ASHM01070498">
    <property type="protein sequence ID" value="PNX55160.1"/>
    <property type="molecule type" value="Genomic_DNA"/>
</dbReference>
<evidence type="ECO:0000313" key="1">
    <source>
        <dbReference type="EMBL" id="PNX55160.1"/>
    </source>
</evidence>
<evidence type="ECO:0000313" key="2">
    <source>
        <dbReference type="Proteomes" id="UP000236291"/>
    </source>
</evidence>
<organism evidence="1 2">
    <name type="scientific">Trifolium pratense</name>
    <name type="common">Red clover</name>
    <dbReference type="NCBI Taxonomy" id="57577"/>
    <lineage>
        <taxon>Eukaryota</taxon>
        <taxon>Viridiplantae</taxon>
        <taxon>Streptophyta</taxon>
        <taxon>Embryophyta</taxon>
        <taxon>Tracheophyta</taxon>
        <taxon>Spermatophyta</taxon>
        <taxon>Magnoliopsida</taxon>
        <taxon>eudicotyledons</taxon>
        <taxon>Gunneridae</taxon>
        <taxon>Pentapetalae</taxon>
        <taxon>rosids</taxon>
        <taxon>fabids</taxon>
        <taxon>Fabales</taxon>
        <taxon>Fabaceae</taxon>
        <taxon>Papilionoideae</taxon>
        <taxon>50 kb inversion clade</taxon>
        <taxon>NPAAA clade</taxon>
        <taxon>Hologalegina</taxon>
        <taxon>IRL clade</taxon>
        <taxon>Trifolieae</taxon>
        <taxon>Trifolium</taxon>
    </lineage>
</organism>
<reference evidence="1 2" key="1">
    <citation type="journal article" date="2014" name="Am. J. Bot.">
        <title>Genome assembly and annotation for red clover (Trifolium pratense; Fabaceae).</title>
        <authorList>
            <person name="Istvanek J."/>
            <person name="Jaros M."/>
            <person name="Krenek A."/>
            <person name="Repkova J."/>
        </authorList>
    </citation>
    <scope>NUCLEOTIDE SEQUENCE [LARGE SCALE GENOMIC DNA]</scope>
    <source>
        <strain evidence="2">cv. Tatra</strain>
        <tissue evidence="1">Young leaves</tissue>
    </source>
</reference>
<dbReference type="AlphaFoldDB" id="A0A2K3JMA2"/>